<evidence type="ECO:0000256" key="4">
    <source>
        <dbReference type="ARBA" id="ARBA00023159"/>
    </source>
</evidence>
<dbReference type="Gene3D" id="1.10.10.10">
    <property type="entry name" value="Winged helix-like DNA-binding domain superfamily/Winged helix DNA-binding domain"/>
    <property type="match status" value="1"/>
</dbReference>
<comment type="caution">
    <text evidence="7">The sequence shown here is derived from an EMBL/GenBank/DDBJ whole genome shotgun (WGS) entry which is preliminary data.</text>
</comment>
<dbReference type="Gene3D" id="3.40.190.10">
    <property type="entry name" value="Periplasmic binding protein-like II"/>
    <property type="match status" value="2"/>
</dbReference>
<dbReference type="FunFam" id="1.10.10.10:FF:000001">
    <property type="entry name" value="LysR family transcriptional regulator"/>
    <property type="match status" value="1"/>
</dbReference>
<dbReference type="EMBL" id="VWNA01000001">
    <property type="protein sequence ID" value="MQT13551.1"/>
    <property type="molecule type" value="Genomic_DNA"/>
</dbReference>
<protein>
    <submittedName>
        <fullName evidence="7">Hydrogen peroxide-inducible genes activator</fullName>
    </submittedName>
</protein>
<keyword evidence="3" id="KW-0238">DNA-binding</keyword>
<organism evidence="7 8">
    <name type="scientific">Segnochrobactrum spirostomi</name>
    <dbReference type="NCBI Taxonomy" id="2608987"/>
    <lineage>
        <taxon>Bacteria</taxon>
        <taxon>Pseudomonadati</taxon>
        <taxon>Pseudomonadota</taxon>
        <taxon>Alphaproteobacteria</taxon>
        <taxon>Hyphomicrobiales</taxon>
        <taxon>Segnochrobactraceae</taxon>
        <taxon>Segnochrobactrum</taxon>
    </lineage>
</organism>
<dbReference type="PANTHER" id="PTHR30346">
    <property type="entry name" value="TRANSCRIPTIONAL DUAL REGULATOR HCAR-RELATED"/>
    <property type="match status" value="1"/>
</dbReference>
<keyword evidence="5" id="KW-0804">Transcription</keyword>
<dbReference type="GO" id="GO:0003677">
    <property type="term" value="F:DNA binding"/>
    <property type="evidence" value="ECO:0007669"/>
    <property type="project" value="UniProtKB-KW"/>
</dbReference>
<dbReference type="CDD" id="cd08411">
    <property type="entry name" value="PBP2_OxyR"/>
    <property type="match status" value="1"/>
</dbReference>
<dbReference type="Proteomes" id="UP000332515">
    <property type="component" value="Unassembled WGS sequence"/>
</dbReference>
<dbReference type="InterPro" id="IPR036390">
    <property type="entry name" value="WH_DNA-bd_sf"/>
</dbReference>
<dbReference type="InterPro" id="IPR000847">
    <property type="entry name" value="LysR_HTH_N"/>
</dbReference>
<evidence type="ECO:0000313" key="7">
    <source>
        <dbReference type="EMBL" id="MQT13551.1"/>
    </source>
</evidence>
<gene>
    <name evidence="7" type="ORF">F0357_13070</name>
</gene>
<sequence>MQYFVALADKRSFSKAAAQCHVTQSTLSAAIRAFEEALDSELVDRSGRGVVLTEAGEAVLDRVRLLLADVEALAGVAKPAALLAGKMRLGVIPSIAPFLLPRALPSLRASFPDLKLLLREGLTRTLVEDLRAGRIDAVLVAHPYGTEGLETASVGFDRFLFAASRRHPLARRNSLCRADIAEESLLLLEDGHCLRQHVLAATGAQPRARDDIEASSLTTLVQMVDNGFGVTLLPRIAVDGGITAGTDLALVPFEDERAARELVLAWRKRSNRGEEFRVLARHLAQFVEAVEPDGPERRTSPHGIAF</sequence>
<evidence type="ECO:0000256" key="2">
    <source>
        <dbReference type="ARBA" id="ARBA00023015"/>
    </source>
</evidence>
<dbReference type="AlphaFoldDB" id="A0A6A7Y638"/>
<accession>A0A6A7Y638</accession>
<reference evidence="7 8" key="1">
    <citation type="submission" date="2019-09" db="EMBL/GenBank/DDBJ databases">
        <title>Segnochrobactrum spirostomi gen. nov., sp. nov., isolated from the ciliate Spirostomum cf. yagiui and description of a novel family, Segnochrobactraceae fam. nov. within the order Rhizobiales of the class Alphaproteobacteria.</title>
        <authorList>
            <person name="Akter S."/>
            <person name="Shazib S.U.A."/>
            <person name="Shin M.K."/>
        </authorList>
    </citation>
    <scope>NUCLEOTIDE SEQUENCE [LARGE SCALE GENOMIC DNA]</scope>
    <source>
        <strain evidence="7 8">Sp-1</strain>
    </source>
</reference>
<evidence type="ECO:0000313" key="8">
    <source>
        <dbReference type="Proteomes" id="UP000332515"/>
    </source>
</evidence>
<dbReference type="InterPro" id="IPR005119">
    <property type="entry name" value="LysR_subst-bd"/>
</dbReference>
<dbReference type="SUPFAM" id="SSF53850">
    <property type="entry name" value="Periplasmic binding protein-like II"/>
    <property type="match status" value="1"/>
</dbReference>
<dbReference type="GO" id="GO:0032993">
    <property type="term" value="C:protein-DNA complex"/>
    <property type="evidence" value="ECO:0007669"/>
    <property type="project" value="TreeGrafter"/>
</dbReference>
<dbReference type="InterPro" id="IPR036388">
    <property type="entry name" value="WH-like_DNA-bd_sf"/>
</dbReference>
<comment type="similarity">
    <text evidence="1">Belongs to the LysR transcriptional regulatory family.</text>
</comment>
<name>A0A6A7Y638_9HYPH</name>
<keyword evidence="4" id="KW-0010">Activator</keyword>
<dbReference type="PANTHER" id="PTHR30346:SF26">
    <property type="entry name" value="HYDROGEN PEROXIDE-INDUCIBLE GENES ACTIVATOR"/>
    <property type="match status" value="1"/>
</dbReference>
<evidence type="ECO:0000256" key="3">
    <source>
        <dbReference type="ARBA" id="ARBA00023125"/>
    </source>
</evidence>
<dbReference type="Pfam" id="PF03466">
    <property type="entry name" value="LysR_substrate"/>
    <property type="match status" value="1"/>
</dbReference>
<evidence type="ECO:0000256" key="5">
    <source>
        <dbReference type="ARBA" id="ARBA00023163"/>
    </source>
</evidence>
<dbReference type="PROSITE" id="PS50931">
    <property type="entry name" value="HTH_LYSR"/>
    <property type="match status" value="1"/>
</dbReference>
<keyword evidence="2" id="KW-0805">Transcription regulation</keyword>
<dbReference type="Pfam" id="PF00126">
    <property type="entry name" value="HTH_1"/>
    <property type="match status" value="1"/>
</dbReference>
<dbReference type="GO" id="GO:0003700">
    <property type="term" value="F:DNA-binding transcription factor activity"/>
    <property type="evidence" value="ECO:0007669"/>
    <property type="project" value="InterPro"/>
</dbReference>
<proteinExistence type="inferred from homology"/>
<dbReference type="RefSeq" id="WP_153486901.1">
    <property type="nucleotide sequence ID" value="NZ_VWNA01000001.1"/>
</dbReference>
<keyword evidence="8" id="KW-1185">Reference proteome</keyword>
<dbReference type="SUPFAM" id="SSF46785">
    <property type="entry name" value="Winged helix' DNA-binding domain"/>
    <property type="match status" value="1"/>
</dbReference>
<feature type="domain" description="HTH lysR-type" evidence="6">
    <location>
        <begin position="1"/>
        <end position="53"/>
    </location>
</feature>
<evidence type="ECO:0000259" key="6">
    <source>
        <dbReference type="PROSITE" id="PS50931"/>
    </source>
</evidence>
<evidence type="ECO:0000256" key="1">
    <source>
        <dbReference type="ARBA" id="ARBA00009437"/>
    </source>
</evidence>